<dbReference type="RefSeq" id="WP_035058190.1">
    <property type="nucleotide sequence ID" value="NZ_AXCZ01000022.1"/>
</dbReference>
<proteinExistence type="predicted"/>
<dbReference type="InterPro" id="IPR004256">
    <property type="entry name" value="DUF234"/>
</dbReference>
<sequence length="477" mass="51317">MARFIGRTRELHDLVTVMATVGNGRRDAPGAAVLMRGRRRIGKSRLAEELITRTGAPAVVFQAAKGAPPSRQLGELALAVASSDLPDAATAEGNRPTTLTGALMLLAAALPNDTPSIVVLDEIPWLLESIEGGAGELQRVWDRTLSRKPVLLLLLGSDLAMMEHLTRADQPFFGRGVEMTLSNLTPHDVARMTGLEDPMDVFDSYLITGGQPLVTQEWDHAEPPAAFLARSFESPLSALVASGQRVLDSEFHEGELARQVATAIGGHGERTFSGIQQAAESSGGLHPTSLSRVLDTLTIKRVVGVDLPLSTRPSRHTRYRISDPALRFWLAFVEPALPEVDRGRPDLSIARIERGFASWRGRAIESVVREGVARLLPETPWTSAGEVGGWWPRTNTPEIDLVVTDRRPANVVHLIGTVKWRRSPVNAADVNTLVRDAAHVPGVTPTTPVAAVCPGGVTTDARVAASWTASDLLAAWA</sequence>
<dbReference type="EMBL" id="AXCZ01000022">
    <property type="protein sequence ID" value="KGM13844.1"/>
    <property type="molecule type" value="Genomic_DNA"/>
</dbReference>
<comment type="caution">
    <text evidence="2">The sequence shown here is derived from an EMBL/GenBank/DDBJ whole genome shotgun (WGS) entry which is preliminary data.</text>
</comment>
<evidence type="ECO:0000313" key="3">
    <source>
        <dbReference type="Proteomes" id="UP000054314"/>
    </source>
</evidence>
<dbReference type="PANTHER" id="PTHR34704">
    <property type="entry name" value="ATPASE"/>
    <property type="match status" value="1"/>
</dbReference>
<evidence type="ECO:0000259" key="1">
    <source>
        <dbReference type="Pfam" id="PF03008"/>
    </source>
</evidence>
<accession>A0A0A0C3B4</accession>
<dbReference type="AlphaFoldDB" id="A0A0A0C3B4"/>
<protein>
    <submittedName>
        <fullName evidence="2">ATPase</fullName>
    </submittedName>
</protein>
<dbReference type="Proteomes" id="UP000054314">
    <property type="component" value="Unassembled WGS sequence"/>
</dbReference>
<dbReference type="InterPro" id="IPR027417">
    <property type="entry name" value="P-loop_NTPase"/>
</dbReference>
<dbReference type="PANTHER" id="PTHR34704:SF1">
    <property type="entry name" value="ATPASE"/>
    <property type="match status" value="1"/>
</dbReference>
<dbReference type="SUPFAM" id="SSF52540">
    <property type="entry name" value="P-loop containing nucleoside triphosphate hydrolases"/>
    <property type="match status" value="1"/>
</dbReference>
<dbReference type="Gene3D" id="3.40.50.300">
    <property type="entry name" value="P-loop containing nucleotide triphosphate hydrolases"/>
    <property type="match status" value="1"/>
</dbReference>
<name>A0A0A0C3B4_9CELL</name>
<gene>
    <name evidence="2" type="ORF">N869_09110</name>
</gene>
<dbReference type="Pfam" id="PF03008">
    <property type="entry name" value="DUF234"/>
    <property type="match status" value="1"/>
</dbReference>
<evidence type="ECO:0000313" key="2">
    <source>
        <dbReference type="EMBL" id="KGM13844.1"/>
    </source>
</evidence>
<keyword evidence="3" id="KW-1185">Reference proteome</keyword>
<organism evidence="2 3">
    <name type="scientific">Cellulomonas bogoriensis 69B4 = DSM 16987</name>
    <dbReference type="NCBI Taxonomy" id="1386082"/>
    <lineage>
        <taxon>Bacteria</taxon>
        <taxon>Bacillati</taxon>
        <taxon>Actinomycetota</taxon>
        <taxon>Actinomycetes</taxon>
        <taxon>Micrococcales</taxon>
        <taxon>Cellulomonadaceae</taxon>
        <taxon>Cellulomonas</taxon>
    </lineage>
</organism>
<reference evidence="2 3" key="1">
    <citation type="submission" date="2013-08" db="EMBL/GenBank/DDBJ databases">
        <title>Genome sequencing of Cellulomonas bogoriensis 69B4.</title>
        <authorList>
            <person name="Chen F."/>
            <person name="Li Y."/>
            <person name="Wang G."/>
        </authorList>
    </citation>
    <scope>NUCLEOTIDE SEQUENCE [LARGE SCALE GENOMIC DNA]</scope>
    <source>
        <strain evidence="2 3">69B4</strain>
    </source>
</reference>
<feature type="domain" description="DUF234" evidence="1">
    <location>
        <begin position="329"/>
        <end position="422"/>
    </location>
</feature>